<name>A0ACB8VMU4_9TELE</name>
<protein>
    <submittedName>
        <fullName evidence="1">Uncharacterized protein</fullName>
    </submittedName>
</protein>
<dbReference type="EMBL" id="CM041549">
    <property type="protein sequence ID" value="KAI3356796.1"/>
    <property type="molecule type" value="Genomic_DNA"/>
</dbReference>
<organism evidence="1 2">
    <name type="scientific">Scortum barcoo</name>
    <name type="common">barcoo grunter</name>
    <dbReference type="NCBI Taxonomy" id="214431"/>
    <lineage>
        <taxon>Eukaryota</taxon>
        <taxon>Metazoa</taxon>
        <taxon>Chordata</taxon>
        <taxon>Craniata</taxon>
        <taxon>Vertebrata</taxon>
        <taxon>Euteleostomi</taxon>
        <taxon>Actinopterygii</taxon>
        <taxon>Neopterygii</taxon>
        <taxon>Teleostei</taxon>
        <taxon>Neoteleostei</taxon>
        <taxon>Acanthomorphata</taxon>
        <taxon>Eupercaria</taxon>
        <taxon>Centrarchiformes</taxon>
        <taxon>Terapontoidei</taxon>
        <taxon>Terapontidae</taxon>
        <taxon>Scortum</taxon>
    </lineage>
</organism>
<evidence type="ECO:0000313" key="2">
    <source>
        <dbReference type="Proteomes" id="UP000831701"/>
    </source>
</evidence>
<gene>
    <name evidence="1" type="ORF">L3Q82_003452</name>
</gene>
<evidence type="ECO:0000313" key="1">
    <source>
        <dbReference type="EMBL" id="KAI3356796.1"/>
    </source>
</evidence>
<keyword evidence="2" id="KW-1185">Reference proteome</keyword>
<accession>A0ACB8VMU4</accession>
<dbReference type="Proteomes" id="UP000831701">
    <property type="component" value="Chromosome 19"/>
</dbReference>
<sequence>MDPLQFAYQPGIGVDDAVIYLLQRSLSHLEDAGNTVKGYFFDFSSAFNTIHPSLLSGAPQGTVLSPFLFTLYTSDFTYSMDSCHLQKFSDDILPLWDVCQMGNDLKFPHHGINKGSYLIQCAPIPIPKARLYSISGPERKAMEDYIQIQEKCQIHASSVTFLRYVITANHIDMDPRPGSQNGKPDALSPLYEPEPFAKEP</sequence>
<proteinExistence type="predicted"/>
<reference evidence="1" key="1">
    <citation type="submission" date="2022-04" db="EMBL/GenBank/DDBJ databases">
        <title>Jade perch genome.</title>
        <authorList>
            <person name="Chao B."/>
        </authorList>
    </citation>
    <scope>NUCLEOTIDE SEQUENCE</scope>
    <source>
        <strain evidence="1">CB-2022</strain>
    </source>
</reference>
<comment type="caution">
    <text evidence="1">The sequence shown here is derived from an EMBL/GenBank/DDBJ whole genome shotgun (WGS) entry which is preliminary data.</text>
</comment>